<organism evidence="9 10">
    <name type="scientific">Streptomyces diastatochromogenes</name>
    <dbReference type="NCBI Taxonomy" id="42236"/>
    <lineage>
        <taxon>Bacteria</taxon>
        <taxon>Bacillati</taxon>
        <taxon>Actinomycetota</taxon>
        <taxon>Actinomycetes</taxon>
        <taxon>Kitasatosporales</taxon>
        <taxon>Streptomycetaceae</taxon>
        <taxon>Streptomyces</taxon>
    </lineage>
</organism>
<sequence length="440" mass="47622">MSYETAAAAPLVIAGVLIATVTLTAYFARQSAKHRARAAQWKAFASAQDLMLATAVSYGPERVAALLQQPLSGAPQFAVPDILIGSGFVENLRVLSERHVADLHRIQQETAVLTRQQVEAEARESAKTAVKSFATAMVSTGIDVSSEIAQALRRHRGGGIFETLTRIDHGVQQMLHQAQSYVVLCGGLLGQRWPASTLTDVVGAAQGAIRDYTRVQTYASDRAVIARVVGPVKLIVSHLLDNAARYSPPQTRVEVSAQNGHHGVTLLIDDAGKRMNEEQLERTRRILDGRQEVDILNTEAHPRVGFPVIALLARRYGIKVVLSDSNRYGGMCASVFLPEGLLTSIPTDLEPAAPQPAVLEAPAPPQPALTENGLPTRTRRRQVQPQQAPIGRRTSTEPARPAVIGAWQQSSRRARDAAAPPQRDAQDTATHTEEERSVDS</sequence>
<comment type="caution">
    <text evidence="9">The sequence shown here is derived from an EMBL/GenBank/DDBJ whole genome shotgun (WGS) entry which is preliminary data.</text>
</comment>
<feature type="transmembrane region" description="Helical" evidence="7">
    <location>
        <begin position="6"/>
        <end position="28"/>
    </location>
</feature>
<dbReference type="InterPro" id="IPR050428">
    <property type="entry name" value="TCS_sensor_his_kinase"/>
</dbReference>
<keyword evidence="4" id="KW-0808">Transferase</keyword>
<dbReference type="PANTHER" id="PTHR45436">
    <property type="entry name" value="SENSOR HISTIDINE KINASE YKOH"/>
    <property type="match status" value="1"/>
</dbReference>
<evidence type="ECO:0000259" key="8">
    <source>
        <dbReference type="Pfam" id="PF02518"/>
    </source>
</evidence>
<evidence type="ECO:0000256" key="7">
    <source>
        <dbReference type="SAM" id="Phobius"/>
    </source>
</evidence>
<feature type="region of interest" description="Disordered" evidence="6">
    <location>
        <begin position="357"/>
        <end position="440"/>
    </location>
</feature>
<dbReference type="AlphaFoldDB" id="A0A233S8D5"/>
<dbReference type="InterPro" id="IPR003594">
    <property type="entry name" value="HATPase_dom"/>
</dbReference>
<evidence type="ECO:0000256" key="4">
    <source>
        <dbReference type="ARBA" id="ARBA00022679"/>
    </source>
</evidence>
<evidence type="ECO:0000313" key="10">
    <source>
        <dbReference type="Proteomes" id="UP000215483"/>
    </source>
</evidence>
<evidence type="ECO:0000256" key="5">
    <source>
        <dbReference type="ARBA" id="ARBA00022777"/>
    </source>
</evidence>
<keyword evidence="7" id="KW-1133">Transmembrane helix</keyword>
<gene>
    <name evidence="9" type="ORF">BEK98_27810</name>
</gene>
<dbReference type="Proteomes" id="UP000215483">
    <property type="component" value="Unassembled WGS sequence"/>
</dbReference>
<dbReference type="GO" id="GO:0005886">
    <property type="term" value="C:plasma membrane"/>
    <property type="evidence" value="ECO:0007669"/>
    <property type="project" value="TreeGrafter"/>
</dbReference>
<dbReference type="RefSeq" id="WP_094219539.1">
    <property type="nucleotide sequence ID" value="NZ_MCGQ01000026.1"/>
</dbReference>
<evidence type="ECO:0000256" key="6">
    <source>
        <dbReference type="SAM" id="MobiDB-lite"/>
    </source>
</evidence>
<keyword evidence="7" id="KW-0472">Membrane</keyword>
<keyword evidence="10" id="KW-1185">Reference proteome</keyword>
<name>A0A233S8D5_STRDA</name>
<dbReference type="SUPFAM" id="SSF55874">
    <property type="entry name" value="ATPase domain of HSP90 chaperone/DNA topoisomerase II/histidine kinase"/>
    <property type="match status" value="1"/>
</dbReference>
<accession>A0A233S8D5</accession>
<feature type="domain" description="Histidine kinase/HSP90-like ATPase" evidence="8">
    <location>
        <begin position="232"/>
        <end position="339"/>
    </location>
</feature>
<reference evidence="9 10" key="1">
    <citation type="submission" date="2016-07" db="EMBL/GenBank/DDBJ databases">
        <title>Draft genome of Streptomyces diastatochromogenes.</title>
        <authorList>
            <person name="Podduturi R."/>
            <person name="Lukassen M.B."/>
            <person name="Clausen N."/>
            <person name="Nielsen J.L."/>
            <person name="Jorgensen N.O."/>
        </authorList>
    </citation>
    <scope>NUCLEOTIDE SEQUENCE [LARGE SCALE GENOMIC DNA]</scope>
    <source>
        <strain evidence="9 10">DSM 40608</strain>
    </source>
</reference>
<keyword evidence="3" id="KW-0597">Phosphoprotein</keyword>
<evidence type="ECO:0000256" key="3">
    <source>
        <dbReference type="ARBA" id="ARBA00022553"/>
    </source>
</evidence>
<keyword evidence="5" id="KW-0418">Kinase</keyword>
<proteinExistence type="predicted"/>
<dbReference type="InterPro" id="IPR036890">
    <property type="entry name" value="HATPase_C_sf"/>
</dbReference>
<dbReference type="GO" id="GO:0000160">
    <property type="term" value="P:phosphorelay signal transduction system"/>
    <property type="evidence" value="ECO:0007669"/>
    <property type="project" value="TreeGrafter"/>
</dbReference>
<evidence type="ECO:0000256" key="1">
    <source>
        <dbReference type="ARBA" id="ARBA00000085"/>
    </source>
</evidence>
<dbReference type="Pfam" id="PF02518">
    <property type="entry name" value="HATPase_c"/>
    <property type="match status" value="1"/>
</dbReference>
<dbReference type="OrthoDB" id="4652229at2"/>
<comment type="catalytic activity">
    <reaction evidence="1">
        <text>ATP + protein L-histidine = ADP + protein N-phospho-L-histidine.</text>
        <dbReference type="EC" id="2.7.13.3"/>
    </reaction>
</comment>
<dbReference type="Gene3D" id="3.30.565.10">
    <property type="entry name" value="Histidine kinase-like ATPase, C-terminal domain"/>
    <property type="match status" value="1"/>
</dbReference>
<feature type="compositionally biased region" description="Basic and acidic residues" evidence="6">
    <location>
        <begin position="424"/>
        <end position="440"/>
    </location>
</feature>
<evidence type="ECO:0000313" key="9">
    <source>
        <dbReference type="EMBL" id="OXY91903.1"/>
    </source>
</evidence>
<dbReference type="EC" id="2.7.13.3" evidence="2"/>
<dbReference type="EMBL" id="MCGQ01000026">
    <property type="protein sequence ID" value="OXY91903.1"/>
    <property type="molecule type" value="Genomic_DNA"/>
</dbReference>
<keyword evidence="7" id="KW-0812">Transmembrane</keyword>
<dbReference type="PANTHER" id="PTHR45436:SF5">
    <property type="entry name" value="SENSOR HISTIDINE KINASE TRCS"/>
    <property type="match status" value="1"/>
</dbReference>
<evidence type="ECO:0000256" key="2">
    <source>
        <dbReference type="ARBA" id="ARBA00012438"/>
    </source>
</evidence>
<protein>
    <recommendedName>
        <fullName evidence="2">histidine kinase</fullName>
        <ecNumber evidence="2">2.7.13.3</ecNumber>
    </recommendedName>
</protein>
<dbReference type="GO" id="GO:0004673">
    <property type="term" value="F:protein histidine kinase activity"/>
    <property type="evidence" value="ECO:0007669"/>
    <property type="project" value="UniProtKB-EC"/>
</dbReference>